<sequence length="243" mass="27853">MTYPRTVVVSQPMFFPWLGLFEQIRLADVFVHYDDVQLPQGRSLMSRVQIKTNKGTQWMSASLDRQRSGQAINQSWLVSNRQWRQSHLHLLQQHYRNAPHFDDMFALAQELYGFDAENLADFNINGVERIAAWLDLSPQFSRSSQLGIPGASSQRLLDLCKHYQASDYVTGLGALNYIDYALFEAQSIAIRFMDYRKMAYPQLHGVFTPYVSVFDAIANCGTATKALLCSDSIYWKDYTNEPG</sequence>
<protein>
    <recommendedName>
        <fullName evidence="3">WbqC family protein</fullName>
    </recommendedName>
</protein>
<accession>A0ABX9BZX6</accession>
<organism evidence="1 2">
    <name type="scientific">Herbaspirillum rubrisubalbicans</name>
    <dbReference type="NCBI Taxonomy" id="80842"/>
    <lineage>
        <taxon>Bacteria</taxon>
        <taxon>Pseudomonadati</taxon>
        <taxon>Pseudomonadota</taxon>
        <taxon>Betaproteobacteria</taxon>
        <taxon>Burkholderiales</taxon>
        <taxon>Oxalobacteraceae</taxon>
        <taxon>Herbaspirillum</taxon>
    </lineage>
</organism>
<dbReference type="Proteomes" id="UP000248631">
    <property type="component" value="Unassembled WGS sequence"/>
</dbReference>
<dbReference type="InterPro" id="IPR014985">
    <property type="entry name" value="WbqC"/>
</dbReference>
<evidence type="ECO:0000313" key="2">
    <source>
        <dbReference type="Proteomes" id="UP000248631"/>
    </source>
</evidence>
<dbReference type="EMBL" id="JUGD01000018">
    <property type="protein sequence ID" value="RAM63599.1"/>
    <property type="molecule type" value="Genomic_DNA"/>
</dbReference>
<dbReference type="Pfam" id="PF08889">
    <property type="entry name" value="WbqC"/>
    <property type="match status" value="1"/>
</dbReference>
<comment type="caution">
    <text evidence="1">The sequence shown here is derived from an EMBL/GenBank/DDBJ whole genome shotgun (WGS) entry which is preliminary data.</text>
</comment>
<keyword evidence="2" id="KW-1185">Reference proteome</keyword>
<name>A0ABX9BZX6_9BURK</name>
<dbReference type="RefSeq" id="WP_112069018.1">
    <property type="nucleotide sequence ID" value="NZ_JUGD01000018.1"/>
</dbReference>
<evidence type="ECO:0008006" key="3">
    <source>
        <dbReference type="Google" id="ProtNLM"/>
    </source>
</evidence>
<evidence type="ECO:0000313" key="1">
    <source>
        <dbReference type="EMBL" id="RAM63599.1"/>
    </source>
</evidence>
<reference evidence="1 2" key="1">
    <citation type="submission" date="2014-12" db="EMBL/GenBank/DDBJ databases">
        <title>Complete genome sequence of Herbaspirillum rubrisubalbicans Os38.</title>
        <authorList>
            <person name="Chen M."/>
            <person name="An Q."/>
        </authorList>
    </citation>
    <scope>NUCLEOTIDE SEQUENCE [LARGE SCALE GENOMIC DNA]</scope>
    <source>
        <strain evidence="1 2">Os38</strain>
    </source>
</reference>
<gene>
    <name evidence="1" type="ORF">RB24_16110</name>
</gene>
<proteinExistence type="predicted"/>